<comment type="catalytic activity">
    <reaction evidence="4">
        <text>N-terminal N-formyl-L-methionyl-[peptide] + H2O = N-terminal L-methionyl-[peptide] + formate</text>
        <dbReference type="Rhea" id="RHEA:24420"/>
        <dbReference type="Rhea" id="RHEA-COMP:10639"/>
        <dbReference type="Rhea" id="RHEA-COMP:10640"/>
        <dbReference type="ChEBI" id="CHEBI:15377"/>
        <dbReference type="ChEBI" id="CHEBI:15740"/>
        <dbReference type="ChEBI" id="CHEBI:49298"/>
        <dbReference type="ChEBI" id="CHEBI:64731"/>
        <dbReference type="EC" id="3.5.1.88"/>
    </reaction>
</comment>
<dbReference type="GO" id="GO:0042586">
    <property type="term" value="F:peptide deformylase activity"/>
    <property type="evidence" value="ECO:0007669"/>
    <property type="project" value="UniProtKB-UniRule"/>
</dbReference>
<dbReference type="SUPFAM" id="SSF56420">
    <property type="entry name" value="Peptide deformylase"/>
    <property type="match status" value="1"/>
</dbReference>
<feature type="binding site" evidence="4">
    <location>
        <position position="147"/>
    </location>
    <ligand>
        <name>Fe cation</name>
        <dbReference type="ChEBI" id="CHEBI:24875"/>
    </ligand>
</feature>
<evidence type="ECO:0000313" key="5">
    <source>
        <dbReference type="EMBL" id="KEZ93881.1"/>
    </source>
</evidence>
<evidence type="ECO:0000313" key="6">
    <source>
        <dbReference type="EMBL" id="PRX14489.1"/>
    </source>
</evidence>
<reference evidence="5 7" key="1">
    <citation type="submission" date="2014-07" db="EMBL/GenBank/DDBJ databases">
        <title>Draft genome sequence of Nonlabens ulvanivorans, an ulvan degrading bacterium.</title>
        <authorList>
            <person name="Kopel M."/>
            <person name="Helbert W."/>
            <person name="Henrissat B."/>
            <person name="Doniger T."/>
            <person name="Banin E."/>
        </authorList>
    </citation>
    <scope>NUCLEOTIDE SEQUENCE [LARGE SCALE GENOMIC DNA]</scope>
    <source>
        <strain evidence="5 7">PLR</strain>
    </source>
</reference>
<comment type="cofactor">
    <cofactor evidence="4">
        <name>Fe(2+)</name>
        <dbReference type="ChEBI" id="CHEBI:29033"/>
    </cofactor>
    <text evidence="4">Binds 1 Fe(2+) ion.</text>
</comment>
<dbReference type="CDD" id="cd00487">
    <property type="entry name" value="Pep_deformylase"/>
    <property type="match status" value="1"/>
</dbReference>
<accession>A0A084JY47</accession>
<keyword evidence="8" id="KW-1185">Reference proteome</keyword>
<evidence type="ECO:0000256" key="2">
    <source>
        <dbReference type="ARBA" id="ARBA00022723"/>
    </source>
</evidence>
<feature type="binding site" evidence="4">
    <location>
        <position position="105"/>
    </location>
    <ligand>
        <name>Fe cation</name>
        <dbReference type="ChEBI" id="CHEBI:24875"/>
    </ligand>
</feature>
<proteinExistence type="inferred from homology"/>
<name>A0A084JY47_NONUL</name>
<dbReference type="GO" id="GO:0006412">
    <property type="term" value="P:translation"/>
    <property type="evidence" value="ECO:0007669"/>
    <property type="project" value="UniProtKB-UniRule"/>
</dbReference>
<dbReference type="Gene3D" id="3.90.45.10">
    <property type="entry name" value="Peptide deformylase"/>
    <property type="match status" value="1"/>
</dbReference>
<evidence type="ECO:0000313" key="8">
    <source>
        <dbReference type="Proteomes" id="UP000239997"/>
    </source>
</evidence>
<evidence type="ECO:0000256" key="3">
    <source>
        <dbReference type="ARBA" id="ARBA00022801"/>
    </source>
</evidence>
<feature type="binding site" evidence="4">
    <location>
        <position position="151"/>
    </location>
    <ligand>
        <name>Fe cation</name>
        <dbReference type="ChEBI" id="CHEBI:24875"/>
    </ligand>
</feature>
<dbReference type="Proteomes" id="UP000028531">
    <property type="component" value="Unassembled WGS sequence"/>
</dbReference>
<dbReference type="PRINTS" id="PR01576">
    <property type="entry name" value="PDEFORMYLASE"/>
</dbReference>
<reference evidence="6 8" key="2">
    <citation type="submission" date="2018-03" db="EMBL/GenBank/DDBJ databases">
        <title>Genomic Encyclopedia of Archaeal and Bacterial Type Strains, Phase II (KMG-II): from individual species to whole genera.</title>
        <authorList>
            <person name="Goeker M."/>
        </authorList>
    </citation>
    <scope>NUCLEOTIDE SEQUENCE [LARGE SCALE GENOMIC DNA]</scope>
    <source>
        <strain evidence="6 8">DSM 22727</strain>
    </source>
</reference>
<protein>
    <recommendedName>
        <fullName evidence="4">Peptide deformylase</fullName>
        <shortName evidence="4">PDF</shortName>
        <ecNumber evidence="4">3.5.1.88</ecNumber>
    </recommendedName>
    <alternativeName>
        <fullName evidence="4">Polypeptide deformylase</fullName>
    </alternativeName>
</protein>
<comment type="similarity">
    <text evidence="1 4">Belongs to the polypeptide deformylase family.</text>
</comment>
<dbReference type="Pfam" id="PF01327">
    <property type="entry name" value="Pep_deformylase"/>
    <property type="match status" value="1"/>
</dbReference>
<dbReference type="NCBIfam" id="TIGR00079">
    <property type="entry name" value="pept_deformyl"/>
    <property type="match status" value="1"/>
</dbReference>
<gene>
    <name evidence="4" type="primary">def</name>
    <name evidence="5" type="ORF">IL45_06700</name>
    <name evidence="6" type="ORF">LY02_01520</name>
</gene>
<dbReference type="GeneID" id="90595612"/>
<keyword evidence="4" id="KW-0408">Iron</keyword>
<organism evidence="5 7">
    <name type="scientific">Nonlabens ulvanivorans</name>
    <name type="common">Persicivirga ulvanivorans</name>
    <dbReference type="NCBI Taxonomy" id="906888"/>
    <lineage>
        <taxon>Bacteria</taxon>
        <taxon>Pseudomonadati</taxon>
        <taxon>Bacteroidota</taxon>
        <taxon>Flavobacteriia</taxon>
        <taxon>Flavobacteriales</taxon>
        <taxon>Flavobacteriaceae</taxon>
        <taxon>Nonlabens</taxon>
    </lineage>
</organism>
<dbReference type="AlphaFoldDB" id="A0A084JY47"/>
<dbReference type="PANTHER" id="PTHR10458:SF22">
    <property type="entry name" value="PEPTIDE DEFORMYLASE"/>
    <property type="match status" value="1"/>
</dbReference>
<keyword evidence="4" id="KW-0648">Protein biosynthesis</keyword>
<dbReference type="OrthoDB" id="9784988at2"/>
<dbReference type="PIRSF" id="PIRSF004749">
    <property type="entry name" value="Pep_def"/>
    <property type="match status" value="1"/>
</dbReference>
<dbReference type="InterPro" id="IPR023635">
    <property type="entry name" value="Peptide_deformylase"/>
</dbReference>
<dbReference type="HAMAP" id="MF_00163">
    <property type="entry name" value="Pep_deformylase"/>
    <property type="match status" value="1"/>
</dbReference>
<sequence length="196" mass="22289">MIYPIVAYGDPVLRKVAKDITPDYPNLDKVLENMWETMYGASGVGLAAPQVGMPIRIFLVDTSPFGDDPDLSPEEQKQLGSFKKAFINAHIVEENGEEWAFNEGCLSIPNVREDVFRPEEVTIRYSDENFNEVTETYTGLMARVIQHEYDHIEGILFTDKISSLKKRLIKGKLANISKGKVSIDYRMRFPEVKGRK</sequence>
<dbReference type="RefSeq" id="WP_036581721.1">
    <property type="nucleotide sequence ID" value="NZ_CP136694.1"/>
</dbReference>
<dbReference type="InterPro" id="IPR036821">
    <property type="entry name" value="Peptide_deformylase_sf"/>
</dbReference>
<dbReference type="EC" id="3.5.1.88" evidence="4"/>
<comment type="function">
    <text evidence="4">Removes the formyl group from the N-terminal Met of newly synthesized proteins. Requires at least a dipeptide for an efficient rate of reaction. N-terminal L-methionine is a prerequisite for activity but the enzyme has broad specificity at other positions.</text>
</comment>
<feature type="active site" evidence="4">
    <location>
        <position position="148"/>
    </location>
</feature>
<dbReference type="EMBL" id="PVNA01000002">
    <property type="protein sequence ID" value="PRX14489.1"/>
    <property type="molecule type" value="Genomic_DNA"/>
</dbReference>
<keyword evidence="3 4" id="KW-0378">Hydrolase</keyword>
<dbReference type="Proteomes" id="UP000239997">
    <property type="component" value="Unassembled WGS sequence"/>
</dbReference>
<keyword evidence="2 4" id="KW-0479">Metal-binding</keyword>
<evidence type="ECO:0000256" key="4">
    <source>
        <dbReference type="HAMAP-Rule" id="MF_00163"/>
    </source>
</evidence>
<dbReference type="PANTHER" id="PTHR10458">
    <property type="entry name" value="PEPTIDE DEFORMYLASE"/>
    <property type="match status" value="1"/>
</dbReference>
<comment type="caution">
    <text evidence="5">The sequence shown here is derived from an EMBL/GenBank/DDBJ whole genome shotgun (WGS) entry which is preliminary data.</text>
</comment>
<dbReference type="NCBIfam" id="NF001159">
    <property type="entry name" value="PRK00150.1-3"/>
    <property type="match status" value="1"/>
</dbReference>
<evidence type="ECO:0000256" key="1">
    <source>
        <dbReference type="ARBA" id="ARBA00010759"/>
    </source>
</evidence>
<evidence type="ECO:0000313" key="7">
    <source>
        <dbReference type="Proteomes" id="UP000028531"/>
    </source>
</evidence>
<dbReference type="GO" id="GO:0046872">
    <property type="term" value="F:metal ion binding"/>
    <property type="evidence" value="ECO:0007669"/>
    <property type="project" value="UniProtKB-KW"/>
</dbReference>
<dbReference type="EMBL" id="JPJI01000026">
    <property type="protein sequence ID" value="KEZ93881.1"/>
    <property type="molecule type" value="Genomic_DNA"/>
</dbReference>